<dbReference type="KEGG" id="tet:TTHERM_00925780"/>
<reference evidence="2" key="1">
    <citation type="journal article" date="2006" name="PLoS Biol.">
        <title>Macronuclear genome sequence of the ciliate Tetrahymena thermophila, a model eukaryote.</title>
        <authorList>
            <person name="Eisen J.A."/>
            <person name="Coyne R.S."/>
            <person name="Wu M."/>
            <person name="Wu D."/>
            <person name="Thiagarajan M."/>
            <person name="Wortman J.R."/>
            <person name="Badger J.H."/>
            <person name="Ren Q."/>
            <person name="Amedeo P."/>
            <person name="Jones K.M."/>
            <person name="Tallon L.J."/>
            <person name="Delcher A.L."/>
            <person name="Salzberg S.L."/>
            <person name="Silva J.C."/>
            <person name="Haas B.J."/>
            <person name="Majoros W.H."/>
            <person name="Farzad M."/>
            <person name="Carlton J.M."/>
            <person name="Smith R.K. Jr."/>
            <person name="Garg J."/>
            <person name="Pearlman R.E."/>
            <person name="Karrer K.M."/>
            <person name="Sun L."/>
            <person name="Manning G."/>
            <person name="Elde N.C."/>
            <person name="Turkewitz A.P."/>
            <person name="Asai D.J."/>
            <person name="Wilkes D.E."/>
            <person name="Wang Y."/>
            <person name="Cai H."/>
            <person name="Collins K."/>
            <person name="Stewart B.A."/>
            <person name="Lee S.R."/>
            <person name="Wilamowska K."/>
            <person name="Weinberg Z."/>
            <person name="Ruzzo W.L."/>
            <person name="Wloga D."/>
            <person name="Gaertig J."/>
            <person name="Frankel J."/>
            <person name="Tsao C.-C."/>
            <person name="Gorovsky M.A."/>
            <person name="Keeling P.J."/>
            <person name="Waller R.F."/>
            <person name="Patron N.J."/>
            <person name="Cherry J.M."/>
            <person name="Stover N.A."/>
            <person name="Krieger C.J."/>
            <person name="del Toro C."/>
            <person name="Ryder H.F."/>
            <person name="Williamson S.C."/>
            <person name="Barbeau R.A."/>
            <person name="Hamilton E.P."/>
            <person name="Orias E."/>
        </authorList>
    </citation>
    <scope>NUCLEOTIDE SEQUENCE [LARGE SCALE GENOMIC DNA]</scope>
    <source>
        <strain evidence="2">SB210</strain>
    </source>
</reference>
<evidence type="ECO:0000313" key="1">
    <source>
        <dbReference type="EMBL" id="EAR83531.2"/>
    </source>
</evidence>
<protein>
    <submittedName>
        <fullName evidence="1">Uncharacterized protein</fullName>
    </submittedName>
</protein>
<dbReference type="Proteomes" id="UP000009168">
    <property type="component" value="Unassembled WGS sequence"/>
</dbReference>
<gene>
    <name evidence="1" type="ORF">TTHERM_00925780</name>
</gene>
<organism evidence="1 2">
    <name type="scientific">Tetrahymena thermophila (strain SB210)</name>
    <dbReference type="NCBI Taxonomy" id="312017"/>
    <lineage>
        <taxon>Eukaryota</taxon>
        <taxon>Sar</taxon>
        <taxon>Alveolata</taxon>
        <taxon>Ciliophora</taxon>
        <taxon>Intramacronucleata</taxon>
        <taxon>Oligohymenophorea</taxon>
        <taxon>Hymenostomatida</taxon>
        <taxon>Tetrahymenina</taxon>
        <taxon>Tetrahymenidae</taxon>
        <taxon>Tetrahymena</taxon>
    </lineage>
</organism>
<dbReference type="GeneID" id="7843395"/>
<sequence>MQVFKQTQTDFNKSNDWLYFKRGKIKIKIKIKFRYKKFKEFQKLKQINKLNNQKRKDNLSSGEHFQDEQLTLQTDKKIFQSLVLFHQQMKWGSIPLSFQTNQNEVCKVSSSKSCYSLITKLFPILYIFFAKYQFPQAFNPKIIMISRYDNYILNPRIGEHPIHQFFKIEIKITNKYLS</sequence>
<accession>Q22DY1</accession>
<proteinExistence type="predicted"/>
<evidence type="ECO:0000313" key="2">
    <source>
        <dbReference type="Proteomes" id="UP000009168"/>
    </source>
</evidence>
<dbReference type="AlphaFoldDB" id="Q22DY1"/>
<dbReference type="InParanoid" id="Q22DY1"/>
<dbReference type="RefSeq" id="XP_001031194.2">
    <property type="nucleotide sequence ID" value="XM_001031194.2"/>
</dbReference>
<dbReference type="EMBL" id="GG662513">
    <property type="protein sequence ID" value="EAR83531.2"/>
    <property type="molecule type" value="Genomic_DNA"/>
</dbReference>
<keyword evidence="2" id="KW-1185">Reference proteome</keyword>
<name>Q22DY1_TETTS</name>
<dbReference type="HOGENOM" id="CLU_2445675_0_0_1"/>